<dbReference type="GO" id="GO:0005829">
    <property type="term" value="C:cytosol"/>
    <property type="evidence" value="ECO:0007669"/>
    <property type="project" value="TreeGrafter"/>
</dbReference>
<dbReference type="PANTHER" id="PTHR14387">
    <property type="entry name" value="THADA/DEATH RECEPTOR INTERACTING PROTEIN"/>
    <property type="match status" value="1"/>
</dbReference>
<dbReference type="Pfam" id="PF26523">
    <property type="entry name" value="Trm732_C"/>
    <property type="match status" value="1"/>
</dbReference>
<dbReference type="EMBL" id="MU006245">
    <property type="protein sequence ID" value="KAF2819449.1"/>
    <property type="molecule type" value="Genomic_DNA"/>
</dbReference>
<evidence type="ECO:0000313" key="7">
    <source>
        <dbReference type="EMBL" id="KAF2819449.1"/>
    </source>
</evidence>
<comment type="similarity">
    <text evidence="1">Belongs to the THADA family.</text>
</comment>
<keyword evidence="2" id="KW-0819">tRNA processing</keyword>
<dbReference type="PROSITE" id="PS50077">
    <property type="entry name" value="HEAT_REPEAT"/>
    <property type="match status" value="1"/>
</dbReference>
<protein>
    <submittedName>
        <fullName evidence="7">HEAT repeat protein-like protein</fullName>
    </submittedName>
</protein>
<dbReference type="InterPro" id="IPR021133">
    <property type="entry name" value="HEAT_type_2"/>
</dbReference>
<evidence type="ECO:0000313" key="8">
    <source>
        <dbReference type="Proteomes" id="UP000799424"/>
    </source>
</evidence>
<dbReference type="InterPro" id="IPR051954">
    <property type="entry name" value="tRNA_methyltransferase_THADA"/>
</dbReference>
<organism evidence="7 8">
    <name type="scientific">Ophiobolus disseminans</name>
    <dbReference type="NCBI Taxonomy" id="1469910"/>
    <lineage>
        <taxon>Eukaryota</taxon>
        <taxon>Fungi</taxon>
        <taxon>Dikarya</taxon>
        <taxon>Ascomycota</taxon>
        <taxon>Pezizomycotina</taxon>
        <taxon>Dothideomycetes</taxon>
        <taxon>Pleosporomycetidae</taxon>
        <taxon>Pleosporales</taxon>
        <taxon>Pleosporineae</taxon>
        <taxon>Phaeosphaeriaceae</taxon>
        <taxon>Ophiobolus</taxon>
    </lineage>
</organism>
<dbReference type="Pfam" id="PF10350">
    <property type="entry name" value="DUF2428"/>
    <property type="match status" value="1"/>
</dbReference>
<dbReference type="InterPro" id="IPR056843">
    <property type="entry name" value="THADA-like_TPR"/>
</dbReference>
<dbReference type="Gene3D" id="1.25.10.10">
    <property type="entry name" value="Leucine-rich Repeat Variant"/>
    <property type="match status" value="1"/>
</dbReference>
<feature type="domain" description="tRNA (32-2'-O)-methyltransferase regulator THADA-like TPR repeats region" evidence="5">
    <location>
        <begin position="246"/>
        <end position="560"/>
    </location>
</feature>
<dbReference type="GO" id="GO:0030488">
    <property type="term" value="P:tRNA methylation"/>
    <property type="evidence" value="ECO:0007669"/>
    <property type="project" value="TreeGrafter"/>
</dbReference>
<dbReference type="PANTHER" id="PTHR14387:SF0">
    <property type="entry name" value="DUF2428 DOMAIN-CONTAINING PROTEIN"/>
    <property type="match status" value="1"/>
</dbReference>
<dbReference type="Pfam" id="PF25150">
    <property type="entry name" value="TPR_Trm732"/>
    <property type="match status" value="1"/>
</dbReference>
<dbReference type="InterPro" id="IPR056842">
    <property type="entry name" value="THADA-like_TPR_C"/>
</dbReference>
<accession>A0A6A6ZFG1</accession>
<evidence type="ECO:0000256" key="2">
    <source>
        <dbReference type="ARBA" id="ARBA00022694"/>
    </source>
</evidence>
<evidence type="ECO:0000259" key="4">
    <source>
        <dbReference type="Pfam" id="PF10350"/>
    </source>
</evidence>
<dbReference type="OrthoDB" id="73997at2759"/>
<feature type="domain" description="tRNA (32-2'-O)-methyltransferase regulator THADA-like C-terminal TPR repeats region" evidence="6">
    <location>
        <begin position="934"/>
        <end position="1092"/>
    </location>
</feature>
<dbReference type="SUPFAM" id="SSF48371">
    <property type="entry name" value="ARM repeat"/>
    <property type="match status" value="1"/>
</dbReference>
<evidence type="ECO:0000259" key="6">
    <source>
        <dbReference type="Pfam" id="PF25151"/>
    </source>
</evidence>
<feature type="repeat" description="HEAT" evidence="3">
    <location>
        <begin position="1401"/>
        <end position="1438"/>
    </location>
</feature>
<gene>
    <name evidence="7" type="ORF">CC86DRAFT_307477</name>
</gene>
<evidence type="ECO:0000259" key="5">
    <source>
        <dbReference type="Pfam" id="PF25150"/>
    </source>
</evidence>
<sequence length="1639" mass="182830">MAETLSTRDVSTSEKTLRDLARNASRALPNFTEKDAATGLHAVLDPVLDTTDLPELSPGHRAAASNAVCAIIECCQASTAEHARNAILDDSIWFRMFNVYLQRSDNAKGKSMRQILLVLTTVITKDGSGRALELRRQAATTFLEIISGRQDRIKVKPALQGLAHFLLRDLVSIPELVELHEQILTRASSAYKGPVTIQTLFQAFLAWIVHHDTSLSAGHLIKNFLIRARKLPENPTGTGDEKVLPFWIEPVVRTLRNWPDRMQEFKTHVFPHCFLPNIHEYVRFLSYLQFAAHVQCKEALPEALRSAGHRDNGLIVSEEFRILLAAVEAGKELTIIRDNDSTRFEVIEVHDGAIYLPDTIFGSWMSHPESEVRLAGTFLSVYSTAITRPVTRGVFSSLKENLVHLHTDTDVNFRSEVNGYTQKLFDRLRASAATLSRGLAHINEANSGRLPMPQVCLRQGALSPRSIQIDPLLAHLAFVAWYVHFLQWELRCTASYQRRITALQSLTIVLRSGIDPGIPHSHLSKSAQGQLNWAHGIQVATPNLTRVLMDLIFDPFDDIRSSAISVLQLGLLAQPVAEQIAVSTIVRRFLQRAESIQLRTGRADQADGVARGYSLLASSREEHPEVSSMTSSYVVYLSLTNQLRSTISYASQDLSAAVNGRPVHAIFAALRYIVDRDGFYGSLSTALQESFSDWKTVHDDNLQFVEVFWQCVQHILCADAPEGLVPEELEEDTSLDTKEILSYSWRGLKEASTLLRVMISKAPIGNDEHALISPALFTTLGRLCFTQLLELRHRGAFSTVSQTFAAFCRRCVSSDIAELRALPEIWYEETLRSIQDKAGAITRRSAGIPALMASIMAAKPGKLFSRAMNDLVAEASVEAQSANIEESRLPQVHALNCIKEFFTTSRLNVASEAYIGQGLELAARTLNSNIWPIRNCSLMLFKALIERLLGSSEAQDWKEKGRTKTSRFSYDDYPSLVGILSTLLDPEGPLKQSIEATPSSSSPFDLHGAEGVFPALQILRQARPPEAHRERIVASVQKLLGSPHWHLRDMAAHTVVSMRLTHQLYDSTFSLLRIRHASHNLQHGTLLAVKYMITKLLRDSDDLELKVLGQLMEELSEAAKQWYVSSTCAFVRATFLDIVTICGMTMLKRPESLSIIRSWQSFASAVSIGPQYELGVGRRAGEALLRQSLAQVFFIDRVILRDDSLRQLCSKEYQDIGTSLMLLATEDQDTCCVALTTLGEVLELRVTNDAFIPPDLVLTHIHKVLLRATDAEVVSKAQSVLAYGLTNTAFKADFFRLISQDQALATLTKLETQCLEGPPSNMQSALHLLGSFLDFAYITYPSQSRDILGAIARYIRLLRMSIIDTNPFDTRFAAVRSICTLGHIWTMSPESKARGPLLLGLAVVLYDLLNDDDDEIRDAAAHATTQLLRTQGSPHIKEAVPLLTSHRLAKFLAKTFAISDDLLKASLRRLTASPAPAPLFTFGHKLEEARQEDTALFAREKQNLYFDPSLDAVYWSRILLCISFQATPNNYINALANDYVFAGLSHLNNAAEQEQDGALGWTSKPEVFALGMRVFCVAEVVLKWGSAAERTEVMKLLMIFRDTGVKHEMHGLWLEKVERVMENEVLRMMRIVRKSLAVL</sequence>
<name>A0A6A6ZFG1_9PLEO</name>
<dbReference type="Proteomes" id="UP000799424">
    <property type="component" value="Unassembled WGS sequence"/>
</dbReference>
<dbReference type="InterPro" id="IPR016024">
    <property type="entry name" value="ARM-type_fold"/>
</dbReference>
<feature type="domain" description="DUF2428" evidence="4">
    <location>
        <begin position="698"/>
        <end position="931"/>
    </location>
</feature>
<evidence type="ECO:0000256" key="1">
    <source>
        <dbReference type="ARBA" id="ARBA00010409"/>
    </source>
</evidence>
<keyword evidence="8" id="KW-1185">Reference proteome</keyword>
<proteinExistence type="inferred from homology"/>
<dbReference type="InterPro" id="IPR019442">
    <property type="entry name" value="THADA/TRM732_DUF2428"/>
</dbReference>
<evidence type="ECO:0000256" key="3">
    <source>
        <dbReference type="PROSITE-ProRule" id="PRU00103"/>
    </source>
</evidence>
<dbReference type="InterPro" id="IPR011989">
    <property type="entry name" value="ARM-like"/>
</dbReference>
<dbReference type="Pfam" id="PF25151">
    <property type="entry name" value="TPR_Trm732_C"/>
    <property type="match status" value="1"/>
</dbReference>
<reference evidence="7" key="1">
    <citation type="journal article" date="2020" name="Stud. Mycol.">
        <title>101 Dothideomycetes genomes: a test case for predicting lifestyles and emergence of pathogens.</title>
        <authorList>
            <person name="Haridas S."/>
            <person name="Albert R."/>
            <person name="Binder M."/>
            <person name="Bloem J."/>
            <person name="Labutti K."/>
            <person name="Salamov A."/>
            <person name="Andreopoulos B."/>
            <person name="Baker S."/>
            <person name="Barry K."/>
            <person name="Bills G."/>
            <person name="Bluhm B."/>
            <person name="Cannon C."/>
            <person name="Castanera R."/>
            <person name="Culley D."/>
            <person name="Daum C."/>
            <person name="Ezra D."/>
            <person name="Gonzalez J."/>
            <person name="Henrissat B."/>
            <person name="Kuo A."/>
            <person name="Liang C."/>
            <person name="Lipzen A."/>
            <person name="Lutzoni F."/>
            <person name="Magnuson J."/>
            <person name="Mondo S."/>
            <person name="Nolan M."/>
            <person name="Ohm R."/>
            <person name="Pangilinan J."/>
            <person name="Park H.-J."/>
            <person name="Ramirez L."/>
            <person name="Alfaro M."/>
            <person name="Sun H."/>
            <person name="Tritt A."/>
            <person name="Yoshinaga Y."/>
            <person name="Zwiers L.-H."/>
            <person name="Turgeon B."/>
            <person name="Goodwin S."/>
            <person name="Spatafora J."/>
            <person name="Crous P."/>
            <person name="Grigoriev I."/>
        </authorList>
    </citation>
    <scope>NUCLEOTIDE SEQUENCE</scope>
    <source>
        <strain evidence="7">CBS 113818</strain>
    </source>
</reference>